<keyword evidence="1" id="KW-0812">Transmembrane</keyword>
<organism evidence="2 3">
    <name type="scientific">Ruminococcus albus (strain ATCC 27210 / DSM 20455 / JCM 14654 / NCDO 2250 / 7)</name>
    <dbReference type="NCBI Taxonomy" id="697329"/>
    <lineage>
        <taxon>Bacteria</taxon>
        <taxon>Bacillati</taxon>
        <taxon>Bacillota</taxon>
        <taxon>Clostridia</taxon>
        <taxon>Eubacteriales</taxon>
        <taxon>Oscillospiraceae</taxon>
        <taxon>Ruminococcus</taxon>
    </lineage>
</organism>
<dbReference type="OrthoDB" id="1820516at2"/>
<dbReference type="STRING" id="697329.Rumal_3169"/>
<dbReference type="HOGENOM" id="CLU_091585_8_0_9"/>
<feature type="transmembrane region" description="Helical" evidence="1">
    <location>
        <begin position="33"/>
        <end position="57"/>
    </location>
</feature>
<dbReference type="RefSeq" id="WP_013499739.1">
    <property type="nucleotide sequence ID" value="NC_014833.1"/>
</dbReference>
<sequence precursor="true">MNKLKKAFSGFAVLSIFCIVMGIALIIDPNIFTRVVGLVVGGLIAAMGAASLINYFIRANTDPENASGLVSGVILVISGVFIMVRPDFIPKVIAFVFGAYMLISGITNIQGAMQLKHNNSPRWTKAMLTAVLTALTGILLVINPLLLADVTFRLLGICLLVSGLTNIGGSLLTGRNKPDEGSYKMDGRSDGQKFIDID</sequence>
<dbReference type="EMBL" id="CP002403">
    <property type="protein sequence ID" value="ADU23633.1"/>
    <property type="molecule type" value="Genomic_DNA"/>
</dbReference>
<keyword evidence="1" id="KW-1133">Transmembrane helix</keyword>
<dbReference type="Pfam" id="PF03729">
    <property type="entry name" value="DUF308"/>
    <property type="match status" value="2"/>
</dbReference>
<evidence type="ECO:0000313" key="3">
    <source>
        <dbReference type="Proteomes" id="UP000006919"/>
    </source>
</evidence>
<dbReference type="PANTHER" id="PTHR34989:SF1">
    <property type="entry name" value="PROTEIN HDED"/>
    <property type="match status" value="1"/>
</dbReference>
<protein>
    <recommendedName>
        <fullName evidence="4">Acid-resistance membrane protein</fullName>
    </recommendedName>
</protein>
<dbReference type="InterPro" id="IPR052712">
    <property type="entry name" value="Acid_resist_chaperone_HdeD"/>
</dbReference>
<dbReference type="Proteomes" id="UP000006919">
    <property type="component" value="Chromosome"/>
</dbReference>
<evidence type="ECO:0008006" key="4">
    <source>
        <dbReference type="Google" id="ProtNLM"/>
    </source>
</evidence>
<gene>
    <name evidence="2" type="ordered locus">Rumal_3169</name>
</gene>
<dbReference type="AlphaFoldDB" id="E6UFV9"/>
<evidence type="ECO:0000256" key="1">
    <source>
        <dbReference type="SAM" id="Phobius"/>
    </source>
</evidence>
<name>E6UFV9_RUMA7</name>
<dbReference type="eggNOG" id="COG3247">
    <property type="taxonomic scope" value="Bacteria"/>
</dbReference>
<feature type="transmembrane region" description="Helical" evidence="1">
    <location>
        <begin position="92"/>
        <end position="115"/>
    </location>
</feature>
<dbReference type="GO" id="GO:0005886">
    <property type="term" value="C:plasma membrane"/>
    <property type="evidence" value="ECO:0007669"/>
    <property type="project" value="TreeGrafter"/>
</dbReference>
<feature type="transmembrane region" description="Helical" evidence="1">
    <location>
        <begin position="7"/>
        <end position="27"/>
    </location>
</feature>
<dbReference type="InterPro" id="IPR005325">
    <property type="entry name" value="DUF308_memb"/>
</dbReference>
<accession>E6UFV9</accession>
<reference evidence="2 3" key="1">
    <citation type="journal article" date="2011" name="J. Bacteriol.">
        <title>Complete genome of the cellulolytic ruminal bacterium Ruminococcus albus 7.</title>
        <authorList>
            <person name="Suen G."/>
            <person name="Stevenson D.M."/>
            <person name="Bruce D.C."/>
            <person name="Chertkov O."/>
            <person name="Copeland A."/>
            <person name="Cheng J.F."/>
            <person name="Detter C."/>
            <person name="Detter J.C."/>
            <person name="Goodwin L.A."/>
            <person name="Han C.S."/>
            <person name="Hauser L.J."/>
            <person name="Ivanova N.N."/>
            <person name="Kyrpides N.C."/>
            <person name="Land M.L."/>
            <person name="Lapidus A."/>
            <person name="Lucas S."/>
            <person name="Ovchinnikova G."/>
            <person name="Pitluck S."/>
            <person name="Tapia R."/>
            <person name="Woyke T."/>
            <person name="Boyum J."/>
            <person name="Mead D."/>
            <person name="Weimer P.J."/>
        </authorList>
    </citation>
    <scope>NUCLEOTIDE SEQUENCE [LARGE SCALE GENOMIC DNA]</scope>
    <source>
        <strain evidence="3">ATCC 27210 / DSM 20455 / JCM 14654 / NCDO 2250 / 7</strain>
    </source>
</reference>
<feature type="transmembrane region" description="Helical" evidence="1">
    <location>
        <begin position="154"/>
        <end position="174"/>
    </location>
</feature>
<keyword evidence="1" id="KW-0472">Membrane</keyword>
<feature type="transmembrane region" description="Helical" evidence="1">
    <location>
        <begin position="127"/>
        <end position="148"/>
    </location>
</feature>
<dbReference type="KEGG" id="ral:Rumal_3169"/>
<evidence type="ECO:0000313" key="2">
    <source>
        <dbReference type="EMBL" id="ADU23633.1"/>
    </source>
</evidence>
<feature type="transmembrane region" description="Helical" evidence="1">
    <location>
        <begin position="69"/>
        <end position="86"/>
    </location>
</feature>
<proteinExistence type="predicted"/>
<dbReference type="PANTHER" id="PTHR34989">
    <property type="entry name" value="PROTEIN HDED"/>
    <property type="match status" value="1"/>
</dbReference>